<dbReference type="InterPro" id="IPR050138">
    <property type="entry name" value="DHOase/Allantoinase_Hydrolase"/>
</dbReference>
<comment type="caution">
    <text evidence="3">The sequence shown here is derived from an EMBL/GenBank/DDBJ whole genome shotgun (WGS) entry which is preliminary data.</text>
</comment>
<reference evidence="3" key="1">
    <citation type="journal article" date="2015" name="Nature">
        <title>Complex archaea that bridge the gap between prokaryotes and eukaryotes.</title>
        <authorList>
            <person name="Spang A."/>
            <person name="Saw J.H."/>
            <person name="Jorgensen S.L."/>
            <person name="Zaremba-Niedzwiedzka K."/>
            <person name="Martijn J."/>
            <person name="Lind A.E."/>
            <person name="van Eijk R."/>
            <person name="Schleper C."/>
            <person name="Guy L."/>
            <person name="Ettema T.J."/>
        </authorList>
    </citation>
    <scope>NUCLEOTIDE SEQUENCE</scope>
</reference>
<evidence type="ECO:0000256" key="1">
    <source>
        <dbReference type="ARBA" id="ARBA00022723"/>
    </source>
</evidence>
<dbReference type="Gene3D" id="3.20.20.140">
    <property type="entry name" value="Metal-dependent hydrolases"/>
    <property type="match status" value="1"/>
</dbReference>
<dbReference type="AlphaFoldDB" id="A0A0F9UYN7"/>
<dbReference type="PANTHER" id="PTHR43668">
    <property type="entry name" value="ALLANTOINASE"/>
    <property type="match status" value="1"/>
</dbReference>
<organism evidence="3">
    <name type="scientific">marine sediment metagenome</name>
    <dbReference type="NCBI Taxonomy" id="412755"/>
    <lineage>
        <taxon>unclassified sequences</taxon>
        <taxon>metagenomes</taxon>
        <taxon>ecological metagenomes</taxon>
    </lineage>
</organism>
<proteinExistence type="predicted"/>
<accession>A0A0F9UYN7</accession>
<dbReference type="InterPro" id="IPR032466">
    <property type="entry name" value="Metal_Hydrolase"/>
</dbReference>
<keyword evidence="2" id="KW-0378">Hydrolase</keyword>
<dbReference type="PANTHER" id="PTHR43668:SF2">
    <property type="entry name" value="ALLANTOINASE"/>
    <property type="match status" value="1"/>
</dbReference>
<name>A0A0F9UYN7_9ZZZZ</name>
<keyword evidence="1" id="KW-0479">Metal-binding</keyword>
<evidence type="ECO:0000313" key="3">
    <source>
        <dbReference type="EMBL" id="KKN96829.1"/>
    </source>
</evidence>
<evidence type="ECO:0008006" key="4">
    <source>
        <dbReference type="Google" id="ProtNLM"/>
    </source>
</evidence>
<dbReference type="InterPro" id="IPR002195">
    <property type="entry name" value="Dihydroorotase_CS"/>
</dbReference>
<sequence>MEYVTPIDPHVHLRGLEYPDHSFMQWAIEDADAAGVAYLLEQPNPKPWLVKGHIIAERRVKFYKLSRHLYDEGTISGDVSHKCHIGLTTDYEQAVAAILYAKAADTAIKIFFVHSTGDMGILNGAYQQWLWRTIAMIGFTGPVIGHFEMESAFQGKFDPDEPLSHSTHQHENAEIIQIVKQLKWAHEAGFAGTFYIAHASSPKTVNFADWYRHHEKPPYKVVIEGTFHHLLLNWDDYAIHGNRVKMNPPLRSPASQEELLNQYLDGKIDVIGTDHAPHPVEAKDSSTPPSGIPALPFWPRGIEILRERGASEDLILRTTFSNANEIFGLAIEPETVEREYDITLWDKYGFNPFQRLS</sequence>
<gene>
    <name evidence="3" type="ORF">LCGC14_0164730</name>
</gene>
<dbReference type="GO" id="GO:0005737">
    <property type="term" value="C:cytoplasm"/>
    <property type="evidence" value="ECO:0007669"/>
    <property type="project" value="TreeGrafter"/>
</dbReference>
<dbReference type="GO" id="GO:0046872">
    <property type="term" value="F:metal ion binding"/>
    <property type="evidence" value="ECO:0007669"/>
    <property type="project" value="UniProtKB-KW"/>
</dbReference>
<dbReference type="PROSITE" id="PS00483">
    <property type="entry name" value="DIHYDROOROTASE_2"/>
    <property type="match status" value="1"/>
</dbReference>
<dbReference type="SUPFAM" id="SSF51556">
    <property type="entry name" value="Metallo-dependent hydrolases"/>
    <property type="match status" value="1"/>
</dbReference>
<dbReference type="GO" id="GO:0004038">
    <property type="term" value="F:allantoinase activity"/>
    <property type="evidence" value="ECO:0007669"/>
    <property type="project" value="TreeGrafter"/>
</dbReference>
<dbReference type="GO" id="GO:0006145">
    <property type="term" value="P:purine nucleobase catabolic process"/>
    <property type="evidence" value="ECO:0007669"/>
    <property type="project" value="TreeGrafter"/>
</dbReference>
<evidence type="ECO:0000256" key="2">
    <source>
        <dbReference type="ARBA" id="ARBA00022801"/>
    </source>
</evidence>
<protein>
    <recommendedName>
        <fullName evidence="4">Amidohydrolase-related domain-containing protein</fullName>
    </recommendedName>
</protein>
<dbReference type="EMBL" id="LAZR01000062">
    <property type="protein sequence ID" value="KKN96829.1"/>
    <property type="molecule type" value="Genomic_DNA"/>
</dbReference>